<name>A0A5N5HTX9_9ROSA</name>
<reference evidence="1 2" key="3">
    <citation type="submission" date="2019-11" db="EMBL/GenBank/DDBJ databases">
        <title>A de novo genome assembly of a pear dwarfing rootstock.</title>
        <authorList>
            <person name="Wang F."/>
            <person name="Wang J."/>
            <person name="Li S."/>
            <person name="Zhang Y."/>
            <person name="Fang M."/>
            <person name="Ma L."/>
            <person name="Zhao Y."/>
            <person name="Jiang S."/>
        </authorList>
    </citation>
    <scope>NUCLEOTIDE SEQUENCE [LARGE SCALE GENOMIC DNA]</scope>
    <source>
        <strain evidence="1">S2</strain>
        <tissue evidence="1">Leaf</tissue>
    </source>
</reference>
<sequence length="175" mass="19255">MRILVQKTKGHQNGHLGKSVEHLEKQCEERANEINDLQLHNITGTEQQVAPSGSCTRFNSECRDESVTLIGINLDVSTGEKEWRAKVIQTCISVVGLDGCQNQVPAKGDTLSSKNAVSLLADKRQAVVTEQEDLQRHITNAREVQGHALNIDSEQAGARISSTSNYNARLRTKNP</sequence>
<dbReference type="EMBL" id="SMOL01000143">
    <property type="protein sequence ID" value="KAB2631346.1"/>
    <property type="molecule type" value="Genomic_DNA"/>
</dbReference>
<evidence type="ECO:0000313" key="1">
    <source>
        <dbReference type="EMBL" id="KAB2631346.1"/>
    </source>
</evidence>
<keyword evidence="2" id="KW-1185">Reference proteome</keyword>
<organism evidence="1 2">
    <name type="scientific">Pyrus ussuriensis x Pyrus communis</name>
    <dbReference type="NCBI Taxonomy" id="2448454"/>
    <lineage>
        <taxon>Eukaryota</taxon>
        <taxon>Viridiplantae</taxon>
        <taxon>Streptophyta</taxon>
        <taxon>Embryophyta</taxon>
        <taxon>Tracheophyta</taxon>
        <taxon>Spermatophyta</taxon>
        <taxon>Magnoliopsida</taxon>
        <taxon>eudicotyledons</taxon>
        <taxon>Gunneridae</taxon>
        <taxon>Pentapetalae</taxon>
        <taxon>rosids</taxon>
        <taxon>fabids</taxon>
        <taxon>Rosales</taxon>
        <taxon>Rosaceae</taxon>
        <taxon>Amygdaloideae</taxon>
        <taxon>Maleae</taxon>
        <taxon>Pyrus</taxon>
    </lineage>
</organism>
<proteinExistence type="predicted"/>
<dbReference type="OrthoDB" id="608866at2759"/>
<reference evidence="2" key="2">
    <citation type="submission" date="2019-10" db="EMBL/GenBank/DDBJ databases">
        <title>A de novo genome assembly of a pear dwarfing rootstock.</title>
        <authorList>
            <person name="Wang F."/>
            <person name="Wang J."/>
            <person name="Li S."/>
            <person name="Zhang Y."/>
            <person name="Fang M."/>
            <person name="Ma L."/>
            <person name="Zhao Y."/>
            <person name="Jiang S."/>
        </authorList>
    </citation>
    <scope>NUCLEOTIDE SEQUENCE [LARGE SCALE GENOMIC DNA]</scope>
</reference>
<reference evidence="1 2" key="1">
    <citation type="submission" date="2019-09" db="EMBL/GenBank/DDBJ databases">
        <authorList>
            <person name="Ou C."/>
        </authorList>
    </citation>
    <scope>NUCLEOTIDE SEQUENCE [LARGE SCALE GENOMIC DNA]</scope>
    <source>
        <strain evidence="1">S2</strain>
        <tissue evidence="1">Leaf</tissue>
    </source>
</reference>
<accession>A0A5N5HTX9</accession>
<comment type="caution">
    <text evidence="1">The sequence shown here is derived from an EMBL/GenBank/DDBJ whole genome shotgun (WGS) entry which is preliminary data.</text>
</comment>
<dbReference type="AlphaFoldDB" id="A0A5N5HTX9"/>
<evidence type="ECO:0000313" key="2">
    <source>
        <dbReference type="Proteomes" id="UP000327157"/>
    </source>
</evidence>
<protein>
    <submittedName>
        <fullName evidence="1">Uncharacterized protein</fullName>
    </submittedName>
</protein>
<dbReference type="Proteomes" id="UP000327157">
    <property type="component" value="Chromosome 12"/>
</dbReference>
<gene>
    <name evidence="1" type="ORF">D8674_008865</name>
</gene>